<proteinExistence type="predicted"/>
<dbReference type="OrthoDB" id="616263at2759"/>
<reference evidence="1 2" key="1">
    <citation type="journal article" date="2019" name="Commun. Biol.">
        <title>The bagworm genome reveals a unique fibroin gene that provides high tensile strength.</title>
        <authorList>
            <person name="Kono N."/>
            <person name="Nakamura H."/>
            <person name="Ohtoshi R."/>
            <person name="Tomita M."/>
            <person name="Numata K."/>
            <person name="Arakawa K."/>
        </authorList>
    </citation>
    <scope>NUCLEOTIDE SEQUENCE [LARGE SCALE GENOMIC DNA]</scope>
</reference>
<evidence type="ECO:0000313" key="2">
    <source>
        <dbReference type="Proteomes" id="UP000299102"/>
    </source>
</evidence>
<keyword evidence="2" id="KW-1185">Reference proteome</keyword>
<organism evidence="1 2">
    <name type="scientific">Eumeta variegata</name>
    <name type="common">Bagworm moth</name>
    <name type="synonym">Eumeta japonica</name>
    <dbReference type="NCBI Taxonomy" id="151549"/>
    <lineage>
        <taxon>Eukaryota</taxon>
        <taxon>Metazoa</taxon>
        <taxon>Ecdysozoa</taxon>
        <taxon>Arthropoda</taxon>
        <taxon>Hexapoda</taxon>
        <taxon>Insecta</taxon>
        <taxon>Pterygota</taxon>
        <taxon>Neoptera</taxon>
        <taxon>Endopterygota</taxon>
        <taxon>Lepidoptera</taxon>
        <taxon>Glossata</taxon>
        <taxon>Ditrysia</taxon>
        <taxon>Tineoidea</taxon>
        <taxon>Psychidae</taxon>
        <taxon>Oiketicinae</taxon>
        <taxon>Eumeta</taxon>
    </lineage>
</organism>
<dbReference type="Proteomes" id="UP000299102">
    <property type="component" value="Unassembled WGS sequence"/>
</dbReference>
<accession>A0A4C1TDT5</accession>
<sequence length="108" mass="12391">MEGVKKIMVKRQEVPQTIATPGLTLSKLMPCVWCNWKGINHYELLPPDKTFDSDFYRQQLMRLKLEVEEKQPELINRKGYEHGPAFSWRSRAAASRRLPAGGTCRGCA</sequence>
<comment type="caution">
    <text evidence="1">The sequence shown here is derived from an EMBL/GenBank/DDBJ whole genome shotgun (WGS) entry which is preliminary data.</text>
</comment>
<dbReference type="InterPro" id="IPR036397">
    <property type="entry name" value="RNaseH_sf"/>
</dbReference>
<dbReference type="Gene3D" id="3.30.420.10">
    <property type="entry name" value="Ribonuclease H-like superfamily/Ribonuclease H"/>
    <property type="match status" value="1"/>
</dbReference>
<dbReference type="Pfam" id="PF01359">
    <property type="entry name" value="Transposase_1"/>
    <property type="match status" value="1"/>
</dbReference>
<dbReference type="InterPro" id="IPR001888">
    <property type="entry name" value="Transposase_1"/>
</dbReference>
<dbReference type="EMBL" id="BGZK01004919">
    <property type="protein sequence ID" value="GBP11608.1"/>
    <property type="molecule type" value="Genomic_DNA"/>
</dbReference>
<evidence type="ECO:0000313" key="1">
    <source>
        <dbReference type="EMBL" id="GBP11608.1"/>
    </source>
</evidence>
<name>A0A4C1TDT5_EUMVA</name>
<dbReference type="AlphaFoldDB" id="A0A4C1TDT5"/>
<dbReference type="GO" id="GO:0003676">
    <property type="term" value="F:nucleic acid binding"/>
    <property type="evidence" value="ECO:0007669"/>
    <property type="project" value="InterPro"/>
</dbReference>
<gene>
    <name evidence="1" type="ORF">EVAR_73108_1</name>
</gene>
<protein>
    <submittedName>
        <fullName evidence="1">Uncharacterized protein</fullName>
    </submittedName>
</protein>